<dbReference type="Proteomes" id="UP000449547">
    <property type="component" value="Unassembled WGS sequence"/>
</dbReference>
<dbReference type="PANTHER" id="PTHR10965:SF0">
    <property type="entry name" value="LARGE RIBOSOMAL SUBUNIT PROTEIN EL38"/>
    <property type="match status" value="1"/>
</dbReference>
<evidence type="ECO:0000313" key="7">
    <source>
        <dbReference type="EMBL" id="KAA8900166.1"/>
    </source>
</evidence>
<evidence type="ECO:0000256" key="2">
    <source>
        <dbReference type="ARBA" id="ARBA00022980"/>
    </source>
</evidence>
<dbReference type="PANTHER" id="PTHR10965">
    <property type="entry name" value="60S RIBOSOMAL PROTEIN L38"/>
    <property type="match status" value="1"/>
</dbReference>
<gene>
    <name evidence="7" type="ORF">DIURU_003982</name>
</gene>
<dbReference type="GO" id="GO:0022625">
    <property type="term" value="C:cytosolic large ribosomal subunit"/>
    <property type="evidence" value="ECO:0007669"/>
    <property type="project" value="TreeGrafter"/>
</dbReference>
<dbReference type="RefSeq" id="XP_034011305.1">
    <property type="nucleotide sequence ID" value="XM_034156804.1"/>
</dbReference>
<dbReference type="InterPro" id="IPR038464">
    <property type="entry name" value="Ribosomal_eL38_sf"/>
</dbReference>
<dbReference type="GeneID" id="54782633"/>
<proteinExistence type="inferred from homology"/>
<accession>A0A642UJN5</accession>
<sequence length="78" mass="8818">MAREIKDIKEFVELARRADVKSAVVKTNKKINAKGKAVKQTKFKVRGSKHLYTLVLNDTAKAKKLQQSLPPTLEIKNL</sequence>
<dbReference type="InterPro" id="IPR002675">
    <property type="entry name" value="Ribosomal_eL38"/>
</dbReference>
<evidence type="ECO:0000256" key="6">
    <source>
        <dbReference type="RuleBase" id="RU003445"/>
    </source>
</evidence>
<dbReference type="FunFam" id="3.30.720.90:FF:000002">
    <property type="entry name" value="60S ribosomal proteins L38"/>
    <property type="match status" value="1"/>
</dbReference>
<evidence type="ECO:0000256" key="3">
    <source>
        <dbReference type="ARBA" id="ARBA00023274"/>
    </source>
</evidence>
<comment type="caution">
    <text evidence="7">The sequence shown here is derived from an EMBL/GenBank/DDBJ whole genome shotgun (WGS) entry which is preliminary data.</text>
</comment>
<evidence type="ECO:0000256" key="5">
    <source>
        <dbReference type="ARBA" id="ARBA00035338"/>
    </source>
</evidence>
<dbReference type="GO" id="GO:0006412">
    <property type="term" value="P:translation"/>
    <property type="evidence" value="ECO:0007669"/>
    <property type="project" value="InterPro"/>
</dbReference>
<dbReference type="OrthoDB" id="10250488at2759"/>
<comment type="similarity">
    <text evidence="1 6">Belongs to the eukaryotic ribosomal protein eL38 family.</text>
</comment>
<keyword evidence="2 6" id="KW-0689">Ribosomal protein</keyword>
<dbReference type="GO" id="GO:0022618">
    <property type="term" value="P:protein-RNA complex assembly"/>
    <property type="evidence" value="ECO:0007669"/>
    <property type="project" value="TreeGrafter"/>
</dbReference>
<dbReference type="AlphaFoldDB" id="A0A642UJN5"/>
<dbReference type="Gene3D" id="3.30.720.90">
    <property type="match status" value="1"/>
</dbReference>
<evidence type="ECO:0000256" key="4">
    <source>
        <dbReference type="ARBA" id="ARBA00035235"/>
    </source>
</evidence>
<evidence type="ECO:0000256" key="1">
    <source>
        <dbReference type="ARBA" id="ARBA00007803"/>
    </source>
</evidence>
<dbReference type="Pfam" id="PF01781">
    <property type="entry name" value="Ribosomal_L38e"/>
    <property type="match status" value="1"/>
</dbReference>
<dbReference type="EMBL" id="SWFT01000116">
    <property type="protein sequence ID" value="KAA8900166.1"/>
    <property type="molecule type" value="Genomic_DNA"/>
</dbReference>
<organism evidence="7 8">
    <name type="scientific">Diutina rugosa</name>
    <name type="common">Yeast</name>
    <name type="synonym">Candida rugosa</name>
    <dbReference type="NCBI Taxonomy" id="5481"/>
    <lineage>
        <taxon>Eukaryota</taxon>
        <taxon>Fungi</taxon>
        <taxon>Dikarya</taxon>
        <taxon>Ascomycota</taxon>
        <taxon>Saccharomycotina</taxon>
        <taxon>Pichiomycetes</taxon>
        <taxon>Debaryomycetaceae</taxon>
        <taxon>Diutina</taxon>
    </lineage>
</organism>
<reference evidence="7 8" key="1">
    <citation type="submission" date="2019-07" db="EMBL/GenBank/DDBJ databases">
        <title>Genome assembly of two rare yeast pathogens: Diutina rugosa and Trichomonascus ciferrii.</title>
        <authorList>
            <person name="Mixao V."/>
            <person name="Saus E."/>
            <person name="Hansen A."/>
            <person name="Lass-Flor C."/>
            <person name="Gabaldon T."/>
        </authorList>
    </citation>
    <scope>NUCLEOTIDE SEQUENCE [LARGE SCALE GENOMIC DNA]</scope>
    <source>
        <strain evidence="7 8">CBS 613</strain>
    </source>
</reference>
<dbReference type="GO" id="GO:0003735">
    <property type="term" value="F:structural constituent of ribosome"/>
    <property type="evidence" value="ECO:0007669"/>
    <property type="project" value="InterPro"/>
</dbReference>
<evidence type="ECO:0000313" key="8">
    <source>
        <dbReference type="Proteomes" id="UP000449547"/>
    </source>
</evidence>
<name>A0A642UJN5_DIURU</name>
<dbReference type="OMA" id="RCHRFIY"/>
<dbReference type="VEuPathDB" id="FungiDB:DIURU_003982"/>
<keyword evidence="3 6" id="KW-0687">Ribonucleoprotein</keyword>
<protein>
    <recommendedName>
        <fullName evidence="4">Large ribosomal subunit protein eL38</fullName>
    </recommendedName>
    <alternativeName>
        <fullName evidence="5">60S ribosomal protein L38</fullName>
    </alternativeName>
</protein>
<keyword evidence="8" id="KW-1185">Reference proteome</keyword>